<sequence length="126" mass="13814">MLDLAVSTSLSPALPALILTGLVMVFWLALNLVTYTFFHADKERAIYGEDRISERTLLSLALIGGSVGAKVAQKRFHHKTRKQPFGYYLNAIVVLHLGLIVLGTYLAVAGANGTWISEEIATIWLT</sequence>
<keyword evidence="3" id="KW-1185">Reference proteome</keyword>
<organism evidence="2 3">
    <name type="scientific">Shimia sagamensis</name>
    <dbReference type="NCBI Taxonomy" id="1566352"/>
    <lineage>
        <taxon>Bacteria</taxon>
        <taxon>Pseudomonadati</taxon>
        <taxon>Pseudomonadota</taxon>
        <taxon>Alphaproteobacteria</taxon>
        <taxon>Rhodobacterales</taxon>
        <taxon>Roseobacteraceae</taxon>
    </lineage>
</organism>
<comment type="caution">
    <text evidence="2">The sequence shown here is derived from an EMBL/GenBank/DDBJ whole genome shotgun (WGS) entry which is preliminary data.</text>
</comment>
<protein>
    <submittedName>
        <fullName evidence="2">Uncharacterized membrane protein YsdA, DUF1294 family</fullName>
    </submittedName>
</protein>
<evidence type="ECO:0000256" key="1">
    <source>
        <dbReference type="SAM" id="Phobius"/>
    </source>
</evidence>
<gene>
    <name evidence="2" type="ORF">SAMN06265373_11143</name>
</gene>
<keyword evidence="1" id="KW-0472">Membrane</keyword>
<evidence type="ECO:0000313" key="2">
    <source>
        <dbReference type="EMBL" id="SMP35248.1"/>
    </source>
</evidence>
<accession>A0ABY1PJ61</accession>
<feature type="transmembrane region" description="Helical" evidence="1">
    <location>
        <begin position="85"/>
        <end position="108"/>
    </location>
</feature>
<evidence type="ECO:0000313" key="3">
    <source>
        <dbReference type="Proteomes" id="UP001157961"/>
    </source>
</evidence>
<dbReference type="InterPro" id="IPR010718">
    <property type="entry name" value="DUF1294"/>
</dbReference>
<dbReference type="EMBL" id="FXTY01000011">
    <property type="protein sequence ID" value="SMP35248.1"/>
    <property type="molecule type" value="Genomic_DNA"/>
</dbReference>
<proteinExistence type="predicted"/>
<feature type="transmembrane region" description="Helical" evidence="1">
    <location>
        <begin position="12"/>
        <end position="38"/>
    </location>
</feature>
<dbReference type="RefSeq" id="WP_283427831.1">
    <property type="nucleotide sequence ID" value="NZ_FXTY01000011.1"/>
</dbReference>
<keyword evidence="1" id="KW-1133">Transmembrane helix</keyword>
<keyword evidence="1" id="KW-0812">Transmembrane</keyword>
<name>A0ABY1PJ61_9RHOB</name>
<reference evidence="2 3" key="1">
    <citation type="submission" date="2017-05" db="EMBL/GenBank/DDBJ databases">
        <authorList>
            <person name="Varghese N."/>
            <person name="Submissions S."/>
        </authorList>
    </citation>
    <scope>NUCLEOTIDE SEQUENCE [LARGE SCALE GENOMIC DNA]</scope>
    <source>
        <strain evidence="2 3">DSM 29734</strain>
    </source>
</reference>
<dbReference type="Proteomes" id="UP001157961">
    <property type="component" value="Unassembled WGS sequence"/>
</dbReference>
<dbReference type="Pfam" id="PF06961">
    <property type="entry name" value="DUF1294"/>
    <property type="match status" value="1"/>
</dbReference>